<dbReference type="InterPro" id="IPR035906">
    <property type="entry name" value="MetI-like_sf"/>
</dbReference>
<dbReference type="CDD" id="cd06261">
    <property type="entry name" value="TM_PBP2"/>
    <property type="match status" value="1"/>
</dbReference>
<comment type="caution">
    <text evidence="9">The sequence shown here is derived from an EMBL/GenBank/DDBJ whole genome shotgun (WGS) entry which is preliminary data.</text>
</comment>
<evidence type="ECO:0000256" key="7">
    <source>
        <dbReference type="RuleBase" id="RU363032"/>
    </source>
</evidence>
<dbReference type="AlphaFoldDB" id="A0A512PBB9"/>
<feature type="transmembrane region" description="Helical" evidence="7">
    <location>
        <begin position="66"/>
        <end position="86"/>
    </location>
</feature>
<proteinExistence type="inferred from homology"/>
<dbReference type="OrthoDB" id="3574452at2"/>
<comment type="similarity">
    <text evidence="7">Belongs to the binding-protein-dependent transport system permease family.</text>
</comment>
<feature type="domain" description="ABC transmembrane type-1" evidence="8">
    <location>
        <begin position="55"/>
        <end position="244"/>
    </location>
</feature>
<keyword evidence="10" id="KW-1185">Reference proteome</keyword>
<dbReference type="InterPro" id="IPR000515">
    <property type="entry name" value="MetI-like"/>
</dbReference>
<dbReference type="RefSeq" id="WP_146952210.1">
    <property type="nucleotide sequence ID" value="NZ_BAABBJ010000009.1"/>
</dbReference>
<feature type="transmembrane region" description="Helical" evidence="7">
    <location>
        <begin position="170"/>
        <end position="196"/>
    </location>
</feature>
<evidence type="ECO:0000313" key="9">
    <source>
        <dbReference type="EMBL" id="GEP68466.1"/>
    </source>
</evidence>
<evidence type="ECO:0000256" key="3">
    <source>
        <dbReference type="ARBA" id="ARBA00022475"/>
    </source>
</evidence>
<evidence type="ECO:0000256" key="2">
    <source>
        <dbReference type="ARBA" id="ARBA00022448"/>
    </source>
</evidence>
<dbReference type="Pfam" id="PF00528">
    <property type="entry name" value="BPD_transp_1"/>
    <property type="match status" value="1"/>
</dbReference>
<keyword evidence="2 7" id="KW-0813">Transport</keyword>
<keyword evidence="6 7" id="KW-0472">Membrane</keyword>
<dbReference type="PANTHER" id="PTHR30151">
    <property type="entry name" value="ALKANE SULFONATE ABC TRANSPORTER-RELATED, MEMBRANE SUBUNIT"/>
    <property type="match status" value="1"/>
</dbReference>
<dbReference type="GO" id="GO:0005886">
    <property type="term" value="C:plasma membrane"/>
    <property type="evidence" value="ECO:0007669"/>
    <property type="project" value="UniProtKB-SubCell"/>
</dbReference>
<dbReference type="Gene3D" id="1.10.3720.10">
    <property type="entry name" value="MetI-like"/>
    <property type="match status" value="1"/>
</dbReference>
<dbReference type="PROSITE" id="PS50928">
    <property type="entry name" value="ABC_TM1"/>
    <property type="match status" value="1"/>
</dbReference>
<gene>
    <name evidence="9" type="ORF">CSO01_11810</name>
</gene>
<name>A0A512PBB9_9CELL</name>
<feature type="transmembrane region" description="Helical" evidence="7">
    <location>
        <begin position="12"/>
        <end position="31"/>
    </location>
</feature>
<reference evidence="9 10" key="1">
    <citation type="submission" date="2019-07" db="EMBL/GenBank/DDBJ databases">
        <title>Whole genome shotgun sequence of Cellulomonas soli NBRC 109434.</title>
        <authorList>
            <person name="Hosoyama A."/>
            <person name="Uohara A."/>
            <person name="Ohji S."/>
            <person name="Ichikawa N."/>
        </authorList>
    </citation>
    <scope>NUCLEOTIDE SEQUENCE [LARGE SCALE GENOMIC DNA]</scope>
    <source>
        <strain evidence="9 10">NBRC 109434</strain>
    </source>
</reference>
<dbReference type="Proteomes" id="UP000321798">
    <property type="component" value="Unassembled WGS sequence"/>
</dbReference>
<dbReference type="PANTHER" id="PTHR30151:SF41">
    <property type="entry name" value="ABC TRANSPORTER PERMEASE PROTEIN"/>
    <property type="match status" value="1"/>
</dbReference>
<protein>
    <submittedName>
        <fullName evidence="9">ABC transporter permease</fullName>
    </submittedName>
</protein>
<evidence type="ECO:0000256" key="5">
    <source>
        <dbReference type="ARBA" id="ARBA00022989"/>
    </source>
</evidence>
<dbReference type="EMBL" id="BKAL01000003">
    <property type="protein sequence ID" value="GEP68466.1"/>
    <property type="molecule type" value="Genomic_DNA"/>
</dbReference>
<keyword evidence="3" id="KW-1003">Cell membrane</keyword>
<evidence type="ECO:0000313" key="10">
    <source>
        <dbReference type="Proteomes" id="UP000321798"/>
    </source>
</evidence>
<feature type="transmembrane region" description="Helical" evidence="7">
    <location>
        <begin position="223"/>
        <end position="244"/>
    </location>
</feature>
<evidence type="ECO:0000256" key="6">
    <source>
        <dbReference type="ARBA" id="ARBA00023136"/>
    </source>
</evidence>
<accession>A0A512PBB9</accession>
<evidence type="ECO:0000259" key="8">
    <source>
        <dbReference type="PROSITE" id="PS50928"/>
    </source>
</evidence>
<dbReference type="SUPFAM" id="SSF161098">
    <property type="entry name" value="MetI-like"/>
    <property type="match status" value="1"/>
</dbReference>
<feature type="transmembrane region" description="Helical" evidence="7">
    <location>
        <begin position="93"/>
        <end position="114"/>
    </location>
</feature>
<sequence>MNGRGLLRQVLPPVVLLVALVAGWQALVVLGDVPPFVLPGPSDIAGEASTYAGPITSAALVTGRNALLGLLLGSFLAILLAVLAAAFRLLDLLAAPVVTALSVVPIVALAPVLYSMYGASSEQARVIVAALAVFVPVYINTLRGLGQVLPVHRDLMRALAATPQQVARTVTIPTAVPFVFTGLRMASSLAVISAIVAEYFGGPRSGIGSFITTAAAGSNYAQAWAYVLGGIVVGLLFYAVTAFAEHLVTRRSGA</sequence>
<evidence type="ECO:0000256" key="4">
    <source>
        <dbReference type="ARBA" id="ARBA00022692"/>
    </source>
</evidence>
<feature type="transmembrane region" description="Helical" evidence="7">
    <location>
        <begin position="126"/>
        <end position="149"/>
    </location>
</feature>
<keyword evidence="5 7" id="KW-1133">Transmembrane helix</keyword>
<dbReference type="GO" id="GO:0055085">
    <property type="term" value="P:transmembrane transport"/>
    <property type="evidence" value="ECO:0007669"/>
    <property type="project" value="InterPro"/>
</dbReference>
<keyword evidence="4 7" id="KW-0812">Transmembrane</keyword>
<comment type="subcellular location">
    <subcellularLocation>
        <location evidence="1 7">Cell membrane</location>
        <topology evidence="1 7">Multi-pass membrane protein</topology>
    </subcellularLocation>
</comment>
<organism evidence="9 10">
    <name type="scientific">Cellulomonas soli</name>
    <dbReference type="NCBI Taxonomy" id="931535"/>
    <lineage>
        <taxon>Bacteria</taxon>
        <taxon>Bacillati</taxon>
        <taxon>Actinomycetota</taxon>
        <taxon>Actinomycetes</taxon>
        <taxon>Micrococcales</taxon>
        <taxon>Cellulomonadaceae</taxon>
        <taxon>Cellulomonas</taxon>
    </lineage>
</organism>
<evidence type="ECO:0000256" key="1">
    <source>
        <dbReference type="ARBA" id="ARBA00004651"/>
    </source>
</evidence>